<dbReference type="PROSITE" id="PS00739">
    <property type="entry name" value="ADOHCYASE_2"/>
    <property type="match status" value="1"/>
</dbReference>
<keyword evidence="4 10" id="KW-0378">Hydrolase</keyword>
<dbReference type="NCBIfam" id="NF004005">
    <property type="entry name" value="PRK05476.2-3"/>
    <property type="match status" value="1"/>
</dbReference>
<organism evidence="13">
    <name type="scientific">Phallusia mammillata</name>
    <dbReference type="NCBI Taxonomy" id="59560"/>
    <lineage>
        <taxon>Eukaryota</taxon>
        <taxon>Metazoa</taxon>
        <taxon>Chordata</taxon>
        <taxon>Tunicata</taxon>
        <taxon>Ascidiacea</taxon>
        <taxon>Phlebobranchia</taxon>
        <taxon>Ascidiidae</taxon>
        <taxon>Phallusia</taxon>
    </lineage>
</organism>
<evidence type="ECO:0000256" key="8">
    <source>
        <dbReference type="ARBA" id="ARBA00047800"/>
    </source>
</evidence>
<feature type="binding site" evidence="9">
    <location>
        <position position="241"/>
    </location>
    <ligand>
        <name>NAD(+)</name>
        <dbReference type="ChEBI" id="CHEBI:57540"/>
    </ligand>
</feature>
<feature type="binding site" evidence="9">
    <location>
        <position position="351"/>
    </location>
    <ligand>
        <name>NAD(+)</name>
        <dbReference type="ChEBI" id="CHEBI:57540"/>
    </ligand>
</feature>
<dbReference type="Gene3D" id="3.40.50.1480">
    <property type="entry name" value="Adenosylhomocysteinase-like"/>
    <property type="match status" value="3"/>
</dbReference>
<dbReference type="UniPathway" id="UPA00314">
    <property type="reaction ID" value="UER00076"/>
</dbReference>
<proteinExistence type="evidence at transcript level"/>
<dbReference type="PIRSF" id="PIRSF001109">
    <property type="entry name" value="Ad_hcy_hydrolase"/>
    <property type="match status" value="1"/>
</dbReference>
<comment type="catalytic activity">
    <reaction evidence="8">
        <text>S-adenosyl-L-homocysteine + H2O = L-homocysteine + adenosine</text>
        <dbReference type="Rhea" id="RHEA:21708"/>
        <dbReference type="ChEBI" id="CHEBI:15377"/>
        <dbReference type="ChEBI" id="CHEBI:16335"/>
        <dbReference type="ChEBI" id="CHEBI:57856"/>
        <dbReference type="ChEBI" id="CHEBI:58199"/>
        <dbReference type="EC" id="3.13.2.1"/>
    </reaction>
    <physiologicalReaction direction="left-to-right" evidence="8">
        <dbReference type="Rhea" id="RHEA:21709"/>
    </physiologicalReaction>
</comment>
<dbReference type="SUPFAM" id="SSF51735">
    <property type="entry name" value="NAD(P)-binding Rossmann-fold domains"/>
    <property type="match status" value="1"/>
</dbReference>
<evidence type="ECO:0000256" key="10">
    <source>
        <dbReference type="RuleBase" id="RU000548"/>
    </source>
</evidence>
<evidence type="ECO:0000256" key="4">
    <source>
        <dbReference type="ARBA" id="ARBA00022801"/>
    </source>
</evidence>
<name>A0A6F9DKG2_9ASCI</name>
<evidence type="ECO:0000256" key="5">
    <source>
        <dbReference type="ARBA" id="ARBA00023027"/>
    </source>
</evidence>
<gene>
    <name evidence="13" type="primary">Loc646627-002</name>
</gene>
<dbReference type="GO" id="GO:0004013">
    <property type="term" value="F:adenosylhomocysteinase activity"/>
    <property type="evidence" value="ECO:0007669"/>
    <property type="project" value="UniProtKB-EC"/>
</dbReference>
<dbReference type="PANTHER" id="PTHR23420:SF0">
    <property type="entry name" value="ADENOSYLHOMOCYSTEINASE"/>
    <property type="match status" value="1"/>
</dbReference>
<accession>A0A6F9DKG2</accession>
<dbReference type="Pfam" id="PF05221">
    <property type="entry name" value="AdoHcyase"/>
    <property type="match status" value="2"/>
</dbReference>
<evidence type="ECO:0000256" key="3">
    <source>
        <dbReference type="ARBA" id="ARBA00022563"/>
    </source>
</evidence>
<dbReference type="AlphaFoldDB" id="A0A6F9DKG2"/>
<dbReference type="SMART" id="SM00996">
    <property type="entry name" value="AdoHcyase"/>
    <property type="match status" value="1"/>
</dbReference>
<feature type="binding site" evidence="9">
    <location>
        <position position="344"/>
    </location>
    <ligand>
        <name>NAD(+)</name>
        <dbReference type="ChEBI" id="CHEBI:57540"/>
    </ligand>
</feature>
<dbReference type="InterPro" id="IPR020082">
    <property type="entry name" value="S-Ado-L-homoCys_hydrolase_CS"/>
</dbReference>
<dbReference type="EC" id="3.13.2.1" evidence="6 10"/>
<dbReference type="NCBIfam" id="TIGR00936">
    <property type="entry name" value="ahcY"/>
    <property type="match status" value="1"/>
</dbReference>
<comment type="function">
    <text evidence="7">Catalyzes the hydrolysis of S-adenosyl-L-homocysteine to form adenosine and homocysteine. Binds copper ions.</text>
</comment>
<dbReference type="FunFam" id="3.40.50.720:FF:000004">
    <property type="entry name" value="Adenosylhomocysteinase"/>
    <property type="match status" value="1"/>
</dbReference>
<sequence length="434" mass="47247">MSNYKVADIGLAKAGRKAIEIAENEMPGLMSLRKTQGKTKPLAGSRISGCLHMTVQTAVLIETLVDLGAEVRWCSSDIFSTQDEAAAAIAATGISVFAWKGETEEEYEWCIKQTLIFPDKQPLNMILDDGADLTKLVHKQYPELLNGIKGISEQTTTGVQVLNAMVRDGILAFPAIDINDSVTKSKFDNLYGCRESIVDGIRRATHIMLAGSVAMVAGFGDVGKGCAQALRGSGCRVLVTEIDPIVAMQAAMEGYEVLTAHHAAVKANLVITTTACTSVIDGSILELLPDNAVVCNMGQFDTEIDVSWLKATALKKTTIRPQVDSYLLPNGKHILVLADGHLVNLGCAKGHPSFVMSTSFTNQVLAQIELWTNNQDCKNYKKGKLYTLPKYLDEEVARLHLDHLGVELTKLTPKQSKYLGIPVNGPFKSDRYRY</sequence>
<evidence type="ECO:0000259" key="12">
    <source>
        <dbReference type="SMART" id="SM00997"/>
    </source>
</evidence>
<dbReference type="SUPFAM" id="SSF52283">
    <property type="entry name" value="Formate/glycerate dehydrogenase catalytic domain-like"/>
    <property type="match status" value="1"/>
</dbReference>
<evidence type="ECO:0000256" key="2">
    <source>
        <dbReference type="ARBA" id="ARBA00007122"/>
    </source>
</evidence>
<evidence type="ECO:0000256" key="7">
    <source>
        <dbReference type="ARBA" id="ARBA00045926"/>
    </source>
</evidence>
<comment type="pathway">
    <text evidence="1 10">Amino-acid biosynthesis; L-homocysteine biosynthesis; L-homocysteine from S-adenosyl-L-homocysteine: step 1/1.</text>
</comment>
<dbReference type="CDD" id="cd00401">
    <property type="entry name" value="SAHH"/>
    <property type="match status" value="1"/>
</dbReference>
<dbReference type="GO" id="GO:0033353">
    <property type="term" value="P:S-adenosylmethionine cycle"/>
    <property type="evidence" value="ECO:0007669"/>
    <property type="project" value="TreeGrafter"/>
</dbReference>
<dbReference type="SMART" id="SM00997">
    <property type="entry name" value="AdoHcyase_NAD"/>
    <property type="match status" value="1"/>
</dbReference>
<dbReference type="GO" id="GO:0006730">
    <property type="term" value="P:one-carbon metabolic process"/>
    <property type="evidence" value="ECO:0007669"/>
    <property type="project" value="UniProtKB-KW"/>
</dbReference>
<dbReference type="Gene3D" id="3.40.50.720">
    <property type="entry name" value="NAD(P)-binding Rossmann-like Domain"/>
    <property type="match status" value="1"/>
</dbReference>
<comment type="similarity">
    <text evidence="2 11">Belongs to the adenosylhomocysteinase family.</text>
</comment>
<comment type="cofactor">
    <cofactor evidence="9 10">
        <name>NAD(+)</name>
        <dbReference type="ChEBI" id="CHEBI:57540"/>
    </cofactor>
    <text evidence="9 10">Binds 1 NAD(+) per subunit.</text>
</comment>
<dbReference type="PANTHER" id="PTHR23420">
    <property type="entry name" value="ADENOSYLHOMOCYSTEINASE"/>
    <property type="match status" value="1"/>
</dbReference>
<evidence type="ECO:0000256" key="9">
    <source>
        <dbReference type="PIRSR" id="PIRSR001109-2"/>
    </source>
</evidence>
<dbReference type="HAMAP" id="MF_00563">
    <property type="entry name" value="AdoHcyase"/>
    <property type="match status" value="1"/>
</dbReference>
<evidence type="ECO:0000256" key="6">
    <source>
        <dbReference type="ARBA" id="ARBA00034527"/>
    </source>
</evidence>
<dbReference type="GO" id="GO:0005829">
    <property type="term" value="C:cytosol"/>
    <property type="evidence" value="ECO:0007669"/>
    <property type="project" value="TreeGrafter"/>
</dbReference>
<evidence type="ECO:0000256" key="1">
    <source>
        <dbReference type="ARBA" id="ARBA00005195"/>
    </source>
</evidence>
<dbReference type="InterPro" id="IPR036291">
    <property type="entry name" value="NAD(P)-bd_dom_sf"/>
</dbReference>
<dbReference type="Pfam" id="PF00670">
    <property type="entry name" value="AdoHcyase_NAD"/>
    <property type="match status" value="1"/>
</dbReference>
<protein>
    <recommendedName>
        <fullName evidence="6 10">Adenosylhomocysteinase</fullName>
        <ecNumber evidence="6 10">3.13.2.1</ecNumber>
    </recommendedName>
</protein>
<keyword evidence="3 10" id="KW-0554">One-carbon metabolism</keyword>
<dbReference type="InterPro" id="IPR015878">
    <property type="entry name" value="Ado_hCys_hydrolase_NAD-bd"/>
</dbReference>
<reference evidence="13" key="1">
    <citation type="submission" date="2020-04" db="EMBL/GenBank/DDBJ databases">
        <authorList>
            <person name="Neveu A P."/>
        </authorList>
    </citation>
    <scope>NUCLEOTIDE SEQUENCE</scope>
    <source>
        <tissue evidence="13">Whole embryo</tissue>
    </source>
</reference>
<feature type="binding site" evidence="9">
    <location>
        <begin position="155"/>
        <end position="157"/>
    </location>
    <ligand>
        <name>NAD(+)</name>
        <dbReference type="ChEBI" id="CHEBI:57540"/>
    </ligand>
</feature>
<dbReference type="EMBL" id="LR787604">
    <property type="protein sequence ID" value="CAB3263466.1"/>
    <property type="molecule type" value="mRNA"/>
</dbReference>
<feature type="domain" description="S-adenosyl-L-homocysteine hydrolase NAD binding" evidence="12">
    <location>
        <begin position="189"/>
        <end position="350"/>
    </location>
</feature>
<dbReference type="InterPro" id="IPR000043">
    <property type="entry name" value="Adenosylhomocysteinase-like"/>
</dbReference>
<dbReference type="InterPro" id="IPR042172">
    <property type="entry name" value="Adenosylhomocyst_ase-like_sf"/>
</dbReference>
<keyword evidence="5 9" id="KW-0520">NAD</keyword>
<evidence type="ECO:0000313" key="13">
    <source>
        <dbReference type="EMBL" id="CAB3263466.1"/>
    </source>
</evidence>
<feature type="binding site" evidence="9">
    <location>
        <begin position="220"/>
        <end position="225"/>
    </location>
    <ligand>
        <name>NAD(+)</name>
        <dbReference type="ChEBI" id="CHEBI:57540"/>
    </ligand>
</feature>
<evidence type="ECO:0000256" key="11">
    <source>
        <dbReference type="RuleBase" id="RU004166"/>
    </source>
</evidence>